<evidence type="ECO:0000259" key="3">
    <source>
        <dbReference type="Pfam" id="PF09113"/>
    </source>
</evidence>
<reference evidence="4" key="1">
    <citation type="submission" date="2023-06" db="EMBL/GenBank/DDBJ databases">
        <title>Genomic of Parafulvivirga corallium.</title>
        <authorList>
            <person name="Wang G."/>
        </authorList>
    </citation>
    <scope>NUCLEOTIDE SEQUENCE</scope>
    <source>
        <strain evidence="4">BMA10</strain>
    </source>
</reference>
<dbReference type="Proteomes" id="UP001172082">
    <property type="component" value="Unassembled WGS sequence"/>
</dbReference>
<name>A0ABT8KXB4_9BACT</name>
<evidence type="ECO:0000256" key="2">
    <source>
        <dbReference type="SAM" id="SignalP"/>
    </source>
</evidence>
<keyword evidence="2" id="KW-0732">Signal</keyword>
<dbReference type="Gene3D" id="2.60.120.230">
    <property type="match status" value="2"/>
</dbReference>
<keyword evidence="1" id="KW-1015">Disulfide bond</keyword>
<keyword evidence="5" id="KW-1185">Reference proteome</keyword>
<protein>
    <submittedName>
        <fullName evidence="4">Peptide-N-glycosidase F-related protein</fullName>
    </submittedName>
</protein>
<dbReference type="InterPro" id="IPR014784">
    <property type="entry name" value="Cu2_ascorb_mOase-like_C"/>
</dbReference>
<sequence length="561" mass="64301">MNNQKVIKKQLSLILTAFLFCTTNMVLGYQQQDTTVVQVFTFDDPSPEGWGASYKGKAKFPTTDKQWGKILMIQRLKCDERTKGDKFPCGEWDYFTNTVIKVPKGDTVEAFEIGSFITPYGKRLELGGEEGWRWVYDLTDYAPILKGELEISSGNNLELLDLKFLFIEGIPDRDVLSVENIYPIGDYNYGKLADDSVLQSKKMVLNADANAYKLKARISGHGHYGPRNCCEWDSKVHSYFINRRRMFNWNVWKDCGYNPIFPQGGTWQFNRAGWCPGTKVDEHDFELSNWVEPGDTVMIDYAIEPYADNGEKGGDFRMSHQLISYGSPNFKNDASIHDIIAPSEEDTYGRENPTCGDASIVIKNAGSHQLRSLEIHYGLRNGKKSVYQWRGNLTFLEKEEVWLPAPEWKDIDTDNVFEVVVKNPNGQKDERASNNRLTSKVLPVPILPNQFQLKIDAVGLGRAKENGYFLSNNSGKVLFYREELADNQVYEDMIKLDNGCYELLITDKHEDGMIRHWWNRGRNPDLVGENGNIQILDKKGTVLHTLKYDFADKLIFRFRVK</sequence>
<feature type="domain" description="Peptide-N-glycosidase F C-terminal" evidence="3">
    <location>
        <begin position="188"/>
        <end position="322"/>
    </location>
</feature>
<accession>A0ABT8KXB4</accession>
<organism evidence="4 5">
    <name type="scientific">Splendidivirga corallicola</name>
    <dbReference type="NCBI Taxonomy" id="3051826"/>
    <lineage>
        <taxon>Bacteria</taxon>
        <taxon>Pseudomonadati</taxon>
        <taxon>Bacteroidota</taxon>
        <taxon>Cytophagia</taxon>
        <taxon>Cytophagales</taxon>
        <taxon>Splendidivirgaceae</taxon>
        <taxon>Splendidivirga</taxon>
    </lineage>
</organism>
<evidence type="ECO:0000256" key="1">
    <source>
        <dbReference type="ARBA" id="ARBA00023157"/>
    </source>
</evidence>
<gene>
    <name evidence="4" type="ORF">QQ008_25690</name>
</gene>
<feature type="chain" id="PRO_5047335220" evidence="2">
    <location>
        <begin position="29"/>
        <end position="561"/>
    </location>
</feature>
<comment type="caution">
    <text evidence="4">The sequence shown here is derived from an EMBL/GenBank/DDBJ whole genome shotgun (WGS) entry which is preliminary data.</text>
</comment>
<evidence type="ECO:0000313" key="4">
    <source>
        <dbReference type="EMBL" id="MDN5204809.1"/>
    </source>
</evidence>
<dbReference type="InterPro" id="IPR008977">
    <property type="entry name" value="PHM/PNGase_F_dom_sf"/>
</dbReference>
<dbReference type="RefSeq" id="WP_346754833.1">
    <property type="nucleotide sequence ID" value="NZ_JAUJEA010000013.1"/>
</dbReference>
<proteinExistence type="predicted"/>
<dbReference type="SUPFAM" id="SSF49742">
    <property type="entry name" value="PHM/PNGase F"/>
    <property type="match status" value="2"/>
</dbReference>
<dbReference type="InterPro" id="IPR015197">
    <property type="entry name" value="PngaseF_C"/>
</dbReference>
<dbReference type="EMBL" id="JAUJEA010000013">
    <property type="protein sequence ID" value="MDN5204809.1"/>
    <property type="molecule type" value="Genomic_DNA"/>
</dbReference>
<dbReference type="Pfam" id="PF09113">
    <property type="entry name" value="N-glycanase_C"/>
    <property type="match status" value="1"/>
</dbReference>
<evidence type="ECO:0000313" key="5">
    <source>
        <dbReference type="Proteomes" id="UP001172082"/>
    </source>
</evidence>
<feature type="signal peptide" evidence="2">
    <location>
        <begin position="1"/>
        <end position="28"/>
    </location>
</feature>